<dbReference type="InterPro" id="IPR034546">
    <property type="entry name" value="PAIR1"/>
</dbReference>
<feature type="region of interest" description="Disordered" evidence="1">
    <location>
        <begin position="19"/>
        <end position="57"/>
    </location>
</feature>
<accession>A0A7G2DMT0</accession>
<dbReference type="GO" id="GO:0070192">
    <property type="term" value="P:chromosome organization involved in meiotic cell cycle"/>
    <property type="evidence" value="ECO:0007669"/>
    <property type="project" value="InterPro"/>
</dbReference>
<dbReference type="InterPro" id="IPR025486">
    <property type="entry name" value="DUF4378"/>
</dbReference>
<protein>
    <submittedName>
        <fullName evidence="3">(thale cress) hypothetical protein</fullName>
    </submittedName>
</protein>
<feature type="compositionally biased region" description="Low complexity" evidence="1">
    <location>
        <begin position="29"/>
        <end position="51"/>
    </location>
</feature>
<organism evidence="3 4">
    <name type="scientific">Arabidopsis thaliana</name>
    <name type="common">Mouse-ear cress</name>
    <dbReference type="NCBI Taxonomy" id="3702"/>
    <lineage>
        <taxon>Eukaryota</taxon>
        <taxon>Viridiplantae</taxon>
        <taxon>Streptophyta</taxon>
        <taxon>Embryophyta</taxon>
        <taxon>Tracheophyta</taxon>
        <taxon>Spermatophyta</taxon>
        <taxon>Magnoliopsida</taxon>
        <taxon>eudicotyledons</taxon>
        <taxon>Gunneridae</taxon>
        <taxon>Pentapetalae</taxon>
        <taxon>rosids</taxon>
        <taxon>malvids</taxon>
        <taxon>Brassicales</taxon>
        <taxon>Brassicaceae</taxon>
        <taxon>Camelineae</taxon>
        <taxon>Arabidopsis</taxon>
    </lineage>
</organism>
<proteinExistence type="predicted"/>
<dbReference type="PANTHER" id="PTHR37695:SF1">
    <property type="entry name" value="RECOMBINATION INITIATION DEFECTS 3-RELATED"/>
    <property type="match status" value="1"/>
</dbReference>
<evidence type="ECO:0000256" key="1">
    <source>
        <dbReference type="SAM" id="MobiDB-lite"/>
    </source>
</evidence>
<dbReference type="Pfam" id="PF14309">
    <property type="entry name" value="DUF4378"/>
    <property type="match status" value="1"/>
</dbReference>
<feature type="domain" description="DUF4378" evidence="2">
    <location>
        <begin position="675"/>
        <end position="819"/>
    </location>
</feature>
<evidence type="ECO:0000313" key="3">
    <source>
        <dbReference type="EMBL" id="CAD5311450.1"/>
    </source>
</evidence>
<evidence type="ECO:0000259" key="2">
    <source>
        <dbReference type="Pfam" id="PF14309"/>
    </source>
</evidence>
<dbReference type="AlphaFoldDB" id="A0A7G2DMT0"/>
<name>A0A7G2DMT0_ARATH</name>
<reference evidence="3 4" key="1">
    <citation type="submission" date="2020-09" db="EMBL/GenBank/DDBJ databases">
        <authorList>
            <person name="Ashkenazy H."/>
        </authorList>
    </citation>
    <scope>NUCLEOTIDE SEQUENCE [LARGE SCALE GENOMIC DNA]</scope>
    <source>
        <strain evidence="4">cv. Cdm-0</strain>
    </source>
</reference>
<dbReference type="GO" id="GO:0048236">
    <property type="term" value="P:plant-type sporogenesis"/>
    <property type="evidence" value="ECO:0007669"/>
    <property type="project" value="InterPro"/>
</dbReference>
<sequence length="832" mass="95263">MKMNINKACDLKSISVFPPNLRRRSAEPQASQQLRSQQSQQSFSQGPSSSQRGCGGFSQMTQSSVDELLINDQRFSSQERDLSLKKVSSCLPPINHKREDSQLVASRSSSSLTRRWSSASIGESKLVQISEELEQRFGMMETSLSRFGMMLDSIQSDIMQANRGTKEVFLETERIQQKLTLQDTSLQQLRKEQADSKASLDGGVKSILEEFSKDPNQEKLQKILQMLTTIPEQVETALQKIQREICHTFTREIQVLASLRTPEPRVQVPTAPQVKAKENLPEQRGQAAKVLTSLKMPEPRVQVPAAPQAKENFPEQRGPVAKSNSFCNTTLKTKQPQLPRNPNDASARAVKPYLSPKIQVGCWKTVKPEKSNFKKRATRKPVKSESTRTQFEQCSVVIDSDEEDIDVGFSCLINENTRGTNFEWDAEKETERILRTARRTKRKFDSRLMGAKNLHLFLYEIIRKLKHAIRKEKPDKRLLGKKKSFEKSLSTKDHFFLERMTSISQKRFHQEHNNPNLATSKQVQRNQERIVWLPEYSSPFSSPGRIWKQNSTVLLRSSSYDFIKSETIADDSITLKEIGTASSSEGSSSPLLSKNNQIVDEMSKVAAYGAENEGEFLEETLSLPSVGSPSHYISKTEEYDFVLEPLFISPARGEAKIQPLCNQLQEKNRDKESVFKYVKAVLEAIDSNWEELYLKTEISDQLLYPALISNIPFYPNQLCVEHELLFDCINEVLFEFCRFPQWVSFAETRTQVLPYSVESIVPEVQEKVYCHLLPMQLRRSLEERVREDMAKHRSWLDIRCDLECIGFETSELILNELLEQLMLELEDNHKNG</sequence>
<evidence type="ECO:0000313" key="4">
    <source>
        <dbReference type="Proteomes" id="UP000516314"/>
    </source>
</evidence>
<dbReference type="EMBL" id="LR881466">
    <property type="protein sequence ID" value="CAD5311450.1"/>
    <property type="molecule type" value="Genomic_DNA"/>
</dbReference>
<dbReference type="Proteomes" id="UP000516314">
    <property type="component" value="Chromosome 1"/>
</dbReference>
<dbReference type="PANTHER" id="PTHR37695">
    <property type="entry name" value="RECOMBINATION INITIATION DEFECTS 3-RELATED"/>
    <property type="match status" value="1"/>
</dbReference>
<gene>
    <name evidence="3" type="ORF">AT9943_LOCUS63</name>
</gene>